<dbReference type="Proteomes" id="UP001279410">
    <property type="component" value="Unassembled WGS sequence"/>
</dbReference>
<sequence length="68" mass="7251">MTRCPSNGPRCISICSISHSAATVKVASEKHHGKARRTPEREEGGGSQSSLHDPQEPSPRACAHAFVN</sequence>
<evidence type="ECO:0000313" key="3">
    <source>
        <dbReference type="Proteomes" id="UP001279410"/>
    </source>
</evidence>
<reference evidence="2" key="1">
    <citation type="submission" date="2022-08" db="EMBL/GenBank/DDBJ databases">
        <title>Genome sequencing of akame (Lates japonicus).</title>
        <authorList>
            <person name="Hashiguchi Y."/>
            <person name="Takahashi H."/>
        </authorList>
    </citation>
    <scope>NUCLEOTIDE SEQUENCE</scope>
    <source>
        <strain evidence="2">Kochi</strain>
    </source>
</reference>
<gene>
    <name evidence="2" type="ORF">AKAME5_001147300</name>
</gene>
<evidence type="ECO:0000256" key="1">
    <source>
        <dbReference type="SAM" id="MobiDB-lite"/>
    </source>
</evidence>
<evidence type="ECO:0000313" key="2">
    <source>
        <dbReference type="EMBL" id="GLD59476.1"/>
    </source>
</evidence>
<protein>
    <submittedName>
        <fullName evidence="2">Solute carrier family 2, facilitated glucose transporter member 3a</fullName>
    </submittedName>
</protein>
<dbReference type="EMBL" id="BRZM01000037">
    <property type="protein sequence ID" value="GLD59476.1"/>
    <property type="molecule type" value="Genomic_DNA"/>
</dbReference>
<organism evidence="2 3">
    <name type="scientific">Lates japonicus</name>
    <name type="common">Japanese lates</name>
    <dbReference type="NCBI Taxonomy" id="270547"/>
    <lineage>
        <taxon>Eukaryota</taxon>
        <taxon>Metazoa</taxon>
        <taxon>Chordata</taxon>
        <taxon>Craniata</taxon>
        <taxon>Vertebrata</taxon>
        <taxon>Euteleostomi</taxon>
        <taxon>Actinopterygii</taxon>
        <taxon>Neopterygii</taxon>
        <taxon>Teleostei</taxon>
        <taxon>Neoteleostei</taxon>
        <taxon>Acanthomorphata</taxon>
        <taxon>Carangaria</taxon>
        <taxon>Carangaria incertae sedis</taxon>
        <taxon>Centropomidae</taxon>
        <taxon>Lates</taxon>
    </lineage>
</organism>
<keyword evidence="2" id="KW-0762">Sugar transport</keyword>
<name>A0AAD3R8X6_LATJO</name>
<feature type="region of interest" description="Disordered" evidence="1">
    <location>
        <begin position="25"/>
        <end position="68"/>
    </location>
</feature>
<keyword evidence="2" id="KW-0813">Transport</keyword>
<comment type="caution">
    <text evidence="2">The sequence shown here is derived from an EMBL/GenBank/DDBJ whole genome shotgun (WGS) entry which is preliminary data.</text>
</comment>
<dbReference type="AlphaFoldDB" id="A0AAD3R8X6"/>
<keyword evidence="3" id="KW-1185">Reference proteome</keyword>
<proteinExistence type="predicted"/>
<accession>A0AAD3R8X6</accession>